<feature type="domain" description="PBP" evidence="6">
    <location>
        <begin position="54"/>
        <end position="341"/>
    </location>
</feature>
<comment type="caution">
    <text evidence="7">The sequence shown here is derived from an EMBL/GenBank/DDBJ whole genome shotgun (WGS) entry which is preliminary data.</text>
</comment>
<protein>
    <recommendedName>
        <fullName evidence="4">Phosphate-binding protein</fullName>
    </recommendedName>
</protein>
<evidence type="ECO:0000256" key="2">
    <source>
        <dbReference type="ARBA" id="ARBA00022448"/>
    </source>
</evidence>
<dbReference type="InterPro" id="IPR024370">
    <property type="entry name" value="PBP_domain"/>
</dbReference>
<dbReference type="SUPFAM" id="SSF53850">
    <property type="entry name" value="Periplasmic binding protein-like II"/>
    <property type="match status" value="1"/>
</dbReference>
<keyword evidence="8" id="KW-1185">Reference proteome</keyword>
<sequence>MALHFNFAHRAFLTSAIALTVGLASCQQTPPSGPQGSSPAPAGNTAANSNAGGGQTIALSGAGASFPAPLYQRWFSEYKKQNPTVEISYQSVGSGAGVKQFLAETVDFGASDAPLKEDERQGFPAKRGQAIQIPMTGGAVVFAYNLDGVDNLKLSREAYCGIVQGDIKTWNDPKIVQDNPGVNLPSNPITFVHRSDGSGTTFIFTTHLKAACPNWTAGASKAVQWPAGFVGAKGNEGVTAQVQQTPGAVGYTEYSYAKENNLKSATLQNKGGEFIAPSPEASAKAFAGVTVPEDFSLVIPDPEAKDAYPINGLTWLLVYSQYDDPAKADALKNMVKWALSNGDQYAQELGYVPLPDELANRVVATLDTIKVAAATPAQ</sequence>
<dbReference type="PANTHER" id="PTHR42996:SF1">
    <property type="entry name" value="PHOSPHATE-BINDING PROTEIN PSTS"/>
    <property type="match status" value="1"/>
</dbReference>
<dbReference type="PANTHER" id="PTHR42996">
    <property type="entry name" value="PHOSPHATE-BINDING PROTEIN PSTS"/>
    <property type="match status" value="1"/>
</dbReference>
<dbReference type="NCBIfam" id="TIGR00975">
    <property type="entry name" value="3a0107s03"/>
    <property type="match status" value="1"/>
</dbReference>
<comment type="similarity">
    <text evidence="1 4">Belongs to the PstS family.</text>
</comment>
<dbReference type="Proteomes" id="UP001464891">
    <property type="component" value="Unassembled WGS sequence"/>
</dbReference>
<accession>A0ABV0J378</accession>
<dbReference type="PIRSF" id="PIRSF002756">
    <property type="entry name" value="PstS"/>
    <property type="match status" value="1"/>
</dbReference>
<gene>
    <name evidence="7" type="primary">pstS</name>
    <name evidence="7" type="ORF">NC998_03935</name>
</gene>
<dbReference type="RefSeq" id="WP_190433490.1">
    <property type="nucleotide sequence ID" value="NZ_JAMPKM010000002.1"/>
</dbReference>
<evidence type="ECO:0000256" key="1">
    <source>
        <dbReference type="ARBA" id="ARBA00008725"/>
    </source>
</evidence>
<evidence type="ECO:0000313" key="8">
    <source>
        <dbReference type="Proteomes" id="UP001464891"/>
    </source>
</evidence>
<evidence type="ECO:0000259" key="6">
    <source>
        <dbReference type="Pfam" id="PF12849"/>
    </source>
</evidence>
<dbReference type="EMBL" id="JAMPKM010000002">
    <property type="protein sequence ID" value="MEP0816242.1"/>
    <property type="molecule type" value="Genomic_DNA"/>
</dbReference>
<reference evidence="7 8" key="1">
    <citation type="submission" date="2022-04" db="EMBL/GenBank/DDBJ databases">
        <title>Positive selection, recombination, and allopatry shape intraspecific diversity of widespread and dominant cyanobacteria.</title>
        <authorList>
            <person name="Wei J."/>
            <person name="Shu W."/>
            <person name="Hu C."/>
        </authorList>
    </citation>
    <scope>NUCLEOTIDE SEQUENCE [LARGE SCALE GENOMIC DNA]</scope>
    <source>
        <strain evidence="7 8">GB2-A4</strain>
    </source>
</reference>
<dbReference type="CDD" id="cd13565">
    <property type="entry name" value="PBP2_PstS"/>
    <property type="match status" value="1"/>
</dbReference>
<dbReference type="Pfam" id="PF12849">
    <property type="entry name" value="PBP_like_2"/>
    <property type="match status" value="1"/>
</dbReference>
<feature type="region of interest" description="Disordered" evidence="5">
    <location>
        <begin position="27"/>
        <end position="51"/>
    </location>
</feature>
<keyword evidence="2 4" id="KW-0813">Transport</keyword>
<name>A0ABV0J378_9CYAN</name>
<dbReference type="InterPro" id="IPR050962">
    <property type="entry name" value="Phosphate-bind_PstS"/>
</dbReference>
<keyword evidence="3 4" id="KW-0592">Phosphate transport</keyword>
<evidence type="ECO:0000256" key="4">
    <source>
        <dbReference type="PIRNR" id="PIRNR002756"/>
    </source>
</evidence>
<dbReference type="Gene3D" id="3.40.190.10">
    <property type="entry name" value="Periplasmic binding protein-like II"/>
    <property type="match status" value="2"/>
</dbReference>
<organism evidence="7 8">
    <name type="scientific">Trichocoleus desertorum GB2-A4</name>
    <dbReference type="NCBI Taxonomy" id="2933944"/>
    <lineage>
        <taxon>Bacteria</taxon>
        <taxon>Bacillati</taxon>
        <taxon>Cyanobacteriota</taxon>
        <taxon>Cyanophyceae</taxon>
        <taxon>Leptolyngbyales</taxon>
        <taxon>Trichocoleusaceae</taxon>
        <taxon>Trichocoleus</taxon>
    </lineage>
</organism>
<dbReference type="InterPro" id="IPR005673">
    <property type="entry name" value="ABC_phos-bd_PstS"/>
</dbReference>
<proteinExistence type="inferred from homology"/>
<feature type="compositionally biased region" description="Low complexity" evidence="5">
    <location>
        <begin position="27"/>
        <end position="50"/>
    </location>
</feature>
<evidence type="ECO:0000256" key="5">
    <source>
        <dbReference type="SAM" id="MobiDB-lite"/>
    </source>
</evidence>
<evidence type="ECO:0000256" key="3">
    <source>
        <dbReference type="ARBA" id="ARBA00022592"/>
    </source>
</evidence>
<evidence type="ECO:0000313" key="7">
    <source>
        <dbReference type="EMBL" id="MEP0816242.1"/>
    </source>
</evidence>